<dbReference type="AlphaFoldDB" id="A0A233S753"/>
<dbReference type="RefSeq" id="WP_094219881.1">
    <property type="nucleotide sequence ID" value="NZ_MCGQ01000029.1"/>
</dbReference>
<organism evidence="3 4">
    <name type="scientific">Streptomyces diastatochromogenes</name>
    <dbReference type="NCBI Taxonomy" id="42236"/>
    <lineage>
        <taxon>Bacteria</taxon>
        <taxon>Bacillati</taxon>
        <taxon>Actinomycetota</taxon>
        <taxon>Actinomycetes</taxon>
        <taxon>Kitasatosporales</taxon>
        <taxon>Streptomycetaceae</taxon>
        <taxon>Streptomyces</taxon>
    </lineage>
</organism>
<gene>
    <name evidence="3" type="ORF">BEK98_29540</name>
</gene>
<dbReference type="GO" id="GO:0004657">
    <property type="term" value="F:proline dehydrogenase activity"/>
    <property type="evidence" value="ECO:0007669"/>
    <property type="project" value="UniProtKB-ARBA"/>
</dbReference>
<dbReference type="EMBL" id="MCGQ01000029">
    <property type="protein sequence ID" value="OXY91424.1"/>
    <property type="molecule type" value="Genomic_DNA"/>
</dbReference>
<evidence type="ECO:0000313" key="3">
    <source>
        <dbReference type="EMBL" id="OXY91424.1"/>
    </source>
</evidence>
<feature type="domain" description="Proline dehydrogenase" evidence="2">
    <location>
        <begin position="71"/>
        <end position="298"/>
    </location>
</feature>
<evidence type="ECO:0000256" key="1">
    <source>
        <dbReference type="ARBA" id="ARBA00023002"/>
    </source>
</evidence>
<dbReference type="SUPFAM" id="SSF51730">
    <property type="entry name" value="FAD-linked oxidoreductase"/>
    <property type="match status" value="1"/>
</dbReference>
<reference evidence="3 4" key="1">
    <citation type="submission" date="2016-07" db="EMBL/GenBank/DDBJ databases">
        <title>Draft genome of Streptomyces diastatochromogenes.</title>
        <authorList>
            <person name="Podduturi R."/>
            <person name="Lukassen M.B."/>
            <person name="Clausen N."/>
            <person name="Nielsen J.L."/>
            <person name="Jorgensen N.O."/>
        </authorList>
    </citation>
    <scope>NUCLEOTIDE SEQUENCE [LARGE SCALE GENOMIC DNA]</scope>
    <source>
        <strain evidence="3 4">DSM 40608</strain>
    </source>
</reference>
<dbReference type="Pfam" id="PF01619">
    <property type="entry name" value="Pro_dh"/>
    <property type="match status" value="1"/>
</dbReference>
<protein>
    <recommendedName>
        <fullName evidence="2">Proline dehydrogenase domain-containing protein</fullName>
    </recommendedName>
</protein>
<evidence type="ECO:0000313" key="4">
    <source>
        <dbReference type="Proteomes" id="UP000215483"/>
    </source>
</evidence>
<sequence length="333" mass="36587">MSHVVDAQAAAALDPELLRLATNGLKKLAADTRCRSAFVDNPLMAALLAPAANRYIVAADQDGLFERLPVLEAKGYRTGVEFVGEEARNADEVRDVVDEYLKLIERHQSAGLATPTQLGFDLSNVGSLISPQTGADNTAALLKAAAPQGIGILISMERSSFVDDILTVFKGLAEDHENVALTLQAHLHRTEDDLATVLPLGRKIRLVKGVYNEATDVALPRGTELNDRYARILERILDHGNPVAVATHDATLLELLDSRGLLERVEELEMLHGCRPPLLKAHKDRGIPCRVATVYGQNWWLHFLHRLAEYPPVALTALADLYEPERVRFGSEY</sequence>
<dbReference type="InterPro" id="IPR029041">
    <property type="entry name" value="FAD-linked_oxidoreductase-like"/>
</dbReference>
<keyword evidence="4" id="KW-1185">Reference proteome</keyword>
<dbReference type="Proteomes" id="UP000215483">
    <property type="component" value="Unassembled WGS sequence"/>
</dbReference>
<dbReference type="Gene3D" id="3.20.20.220">
    <property type="match status" value="1"/>
</dbReference>
<dbReference type="GO" id="GO:0006562">
    <property type="term" value="P:L-proline catabolic process"/>
    <property type="evidence" value="ECO:0007669"/>
    <property type="project" value="UniProtKB-ARBA"/>
</dbReference>
<comment type="caution">
    <text evidence="3">The sequence shown here is derived from an EMBL/GenBank/DDBJ whole genome shotgun (WGS) entry which is preliminary data.</text>
</comment>
<accession>A0A233S753</accession>
<evidence type="ECO:0000259" key="2">
    <source>
        <dbReference type="Pfam" id="PF01619"/>
    </source>
</evidence>
<name>A0A233S753_STRDA</name>
<dbReference type="InterPro" id="IPR002872">
    <property type="entry name" value="Proline_DH_dom"/>
</dbReference>
<dbReference type="OrthoDB" id="9773461at2"/>
<keyword evidence="1" id="KW-0560">Oxidoreductase</keyword>
<proteinExistence type="predicted"/>